<keyword evidence="2" id="KW-1185">Reference proteome</keyword>
<reference evidence="1 2" key="1">
    <citation type="submission" date="2011-02" db="EMBL/GenBank/DDBJ databases">
        <title>The Genome Sequence of Sphaeroforma arctica JP610.</title>
        <authorList>
            <consortium name="The Broad Institute Genome Sequencing Platform"/>
            <person name="Russ C."/>
            <person name="Cuomo C."/>
            <person name="Young S.K."/>
            <person name="Zeng Q."/>
            <person name="Gargeya S."/>
            <person name="Alvarado L."/>
            <person name="Berlin A."/>
            <person name="Chapman S.B."/>
            <person name="Chen Z."/>
            <person name="Freedman E."/>
            <person name="Gellesch M."/>
            <person name="Goldberg J."/>
            <person name="Griggs A."/>
            <person name="Gujja S."/>
            <person name="Heilman E."/>
            <person name="Heiman D."/>
            <person name="Howarth C."/>
            <person name="Mehta T."/>
            <person name="Neiman D."/>
            <person name="Pearson M."/>
            <person name="Roberts A."/>
            <person name="Saif S."/>
            <person name="Shea T."/>
            <person name="Shenoy N."/>
            <person name="Sisk P."/>
            <person name="Stolte C."/>
            <person name="Sykes S."/>
            <person name="White J."/>
            <person name="Yandava C."/>
            <person name="Burger G."/>
            <person name="Gray M.W."/>
            <person name="Holland P.W.H."/>
            <person name="King N."/>
            <person name="Lang F.B.F."/>
            <person name="Roger A.J."/>
            <person name="Ruiz-Trillo I."/>
            <person name="Haas B."/>
            <person name="Nusbaum C."/>
            <person name="Birren B."/>
        </authorList>
    </citation>
    <scope>NUCLEOTIDE SEQUENCE [LARGE SCALE GENOMIC DNA]</scope>
    <source>
        <strain evidence="1 2">JP610</strain>
    </source>
</reference>
<protein>
    <submittedName>
        <fullName evidence="1">Uncharacterized protein</fullName>
    </submittedName>
</protein>
<gene>
    <name evidence="1" type="ORF">SARC_05500</name>
</gene>
<dbReference type="GeneID" id="25906004"/>
<evidence type="ECO:0000313" key="2">
    <source>
        <dbReference type="Proteomes" id="UP000054560"/>
    </source>
</evidence>
<proteinExistence type="predicted"/>
<dbReference type="InterPro" id="IPR012337">
    <property type="entry name" value="RNaseH-like_sf"/>
</dbReference>
<dbReference type="AlphaFoldDB" id="A0A0L0FZE2"/>
<dbReference type="RefSeq" id="XP_014156104.1">
    <property type="nucleotide sequence ID" value="XM_014300629.1"/>
</dbReference>
<sequence>MVFPLQPNTRNYNQPKLQLHSHVELIETTANTFLQNGTEITGPPKWRYVCVARAGSTKHVVPPITALLDAEAKCILRPRALTFCNPCFVGKCDDVQSHAQPKTRARYHPSVQFSTLTSTRVCQRPQQATHAILNMSMPITDNLLYTHSDIKTMPLQHWTMRRRPVSRTTKDESTLPPVGTVFHVDLHAVFHVDLHAGLPTSPTGYTCNIKYVDANNGQPFVYPLRHKDDATATLDVFYTDIGKDYLANLRELKCDRGGEFVSKEFRSTHYSISR</sequence>
<dbReference type="EMBL" id="KQ241949">
    <property type="protein sequence ID" value="KNC82202.1"/>
    <property type="molecule type" value="Genomic_DNA"/>
</dbReference>
<name>A0A0L0FZE2_9EUKA</name>
<accession>A0A0L0FZE2</accession>
<dbReference type="SUPFAM" id="SSF53098">
    <property type="entry name" value="Ribonuclease H-like"/>
    <property type="match status" value="1"/>
</dbReference>
<evidence type="ECO:0000313" key="1">
    <source>
        <dbReference type="EMBL" id="KNC82202.1"/>
    </source>
</evidence>
<dbReference type="Proteomes" id="UP000054560">
    <property type="component" value="Unassembled WGS sequence"/>
</dbReference>
<organism evidence="1 2">
    <name type="scientific">Sphaeroforma arctica JP610</name>
    <dbReference type="NCBI Taxonomy" id="667725"/>
    <lineage>
        <taxon>Eukaryota</taxon>
        <taxon>Ichthyosporea</taxon>
        <taxon>Ichthyophonida</taxon>
        <taxon>Sphaeroforma</taxon>
    </lineage>
</organism>